<organism evidence="9">
    <name type="scientific">Desulfovibrio sp. U5L</name>
    <dbReference type="NCBI Taxonomy" id="596152"/>
    <lineage>
        <taxon>Bacteria</taxon>
        <taxon>Pseudomonadati</taxon>
        <taxon>Thermodesulfobacteriota</taxon>
        <taxon>Desulfovibrionia</taxon>
        <taxon>Desulfovibrionales</taxon>
        <taxon>Desulfovibrionaceae</taxon>
        <taxon>Desulfovibrio</taxon>
    </lineage>
</organism>
<dbReference type="GO" id="GO:0007165">
    <property type="term" value="P:signal transduction"/>
    <property type="evidence" value="ECO:0007669"/>
    <property type="project" value="UniProtKB-KW"/>
</dbReference>
<evidence type="ECO:0000256" key="4">
    <source>
        <dbReference type="PROSITE-ProRule" id="PRU00284"/>
    </source>
</evidence>
<keyword evidence="5" id="KW-0175">Coiled coil</keyword>
<comment type="subcellular location">
    <subcellularLocation>
        <location evidence="1">Membrane</location>
    </subcellularLocation>
</comment>
<dbReference type="PANTHER" id="PTHR32089:SF112">
    <property type="entry name" value="LYSOZYME-LIKE PROTEIN-RELATED"/>
    <property type="match status" value="1"/>
</dbReference>
<evidence type="ECO:0000313" key="9">
    <source>
        <dbReference type="EMBL" id="EIG53108.1"/>
    </source>
</evidence>
<dbReference type="CDD" id="cd11386">
    <property type="entry name" value="MCP_signal"/>
    <property type="match status" value="1"/>
</dbReference>
<protein>
    <submittedName>
        <fullName evidence="9">Methyl-accepting chemotaxis protein</fullName>
    </submittedName>
</protein>
<dbReference type="SMART" id="SM00283">
    <property type="entry name" value="MA"/>
    <property type="match status" value="1"/>
</dbReference>
<dbReference type="Pfam" id="PF00672">
    <property type="entry name" value="HAMP"/>
    <property type="match status" value="1"/>
</dbReference>
<dbReference type="Gene3D" id="1.10.287.950">
    <property type="entry name" value="Methyl-accepting chemotaxis protein"/>
    <property type="match status" value="1"/>
</dbReference>
<dbReference type="OrthoDB" id="9814362at2"/>
<reference evidence="9" key="1">
    <citation type="submission" date="2011-11" db="EMBL/GenBank/DDBJ databases">
        <title>Improved High-Quality Draft sequence of Desulfovibrio sp. U5L.</title>
        <authorList>
            <consortium name="US DOE Joint Genome Institute"/>
            <person name="Lucas S."/>
            <person name="Han J."/>
            <person name="Lapidus A."/>
            <person name="Cheng J.-F."/>
            <person name="Goodwin L."/>
            <person name="Pitluck S."/>
            <person name="Peters L."/>
            <person name="Ovchinnikova G."/>
            <person name="Held B."/>
            <person name="Detter J.C."/>
            <person name="Han C."/>
            <person name="Tapia R."/>
            <person name="Land M."/>
            <person name="Hauser L."/>
            <person name="Kyrpides N."/>
            <person name="Ivanova N."/>
            <person name="Pagani I."/>
            <person name="Gabster J."/>
            <person name="Walker C."/>
            <person name="Stolyar S."/>
            <person name="Stahl D."/>
            <person name="Arkin A."/>
            <person name="Dehal P."/>
            <person name="Hazen T."/>
            <person name="Woyke T."/>
        </authorList>
    </citation>
    <scope>NUCLEOTIDE SEQUENCE [LARGE SCALE GENOMIC DNA]</scope>
    <source>
        <strain evidence="9">U5L</strain>
    </source>
</reference>
<dbReference type="FunFam" id="1.10.287.950:FF:000001">
    <property type="entry name" value="Methyl-accepting chemotaxis sensory transducer"/>
    <property type="match status" value="1"/>
</dbReference>
<dbReference type="AlphaFoldDB" id="I2Q002"/>
<dbReference type="STRING" id="596152.DesU5LDRAFT_1417"/>
<name>I2Q002_9BACT</name>
<dbReference type="Pfam" id="PF00015">
    <property type="entry name" value="MCPsignal"/>
    <property type="match status" value="1"/>
</dbReference>
<evidence type="ECO:0000259" key="7">
    <source>
        <dbReference type="PROSITE" id="PS50111"/>
    </source>
</evidence>
<dbReference type="InterPro" id="IPR003660">
    <property type="entry name" value="HAMP_dom"/>
</dbReference>
<dbReference type="EMBL" id="JH600068">
    <property type="protein sequence ID" value="EIG53108.1"/>
    <property type="molecule type" value="Genomic_DNA"/>
</dbReference>
<evidence type="ECO:0000259" key="8">
    <source>
        <dbReference type="PROSITE" id="PS50885"/>
    </source>
</evidence>
<keyword evidence="2 4" id="KW-0807">Transducer</keyword>
<feature type="transmembrane region" description="Helical" evidence="6">
    <location>
        <begin position="361"/>
        <end position="381"/>
    </location>
</feature>
<dbReference type="CDD" id="cd12913">
    <property type="entry name" value="PDC1_MCP_like"/>
    <property type="match status" value="1"/>
</dbReference>
<dbReference type="Gene3D" id="6.10.340.10">
    <property type="match status" value="1"/>
</dbReference>
<dbReference type="eggNOG" id="COG0840">
    <property type="taxonomic scope" value="Bacteria"/>
</dbReference>
<dbReference type="CDD" id="cd06225">
    <property type="entry name" value="HAMP"/>
    <property type="match status" value="1"/>
</dbReference>
<dbReference type="GO" id="GO:0016020">
    <property type="term" value="C:membrane"/>
    <property type="evidence" value="ECO:0007669"/>
    <property type="project" value="UniProtKB-SubCell"/>
</dbReference>
<dbReference type="SMART" id="SM00304">
    <property type="entry name" value="HAMP"/>
    <property type="match status" value="1"/>
</dbReference>
<evidence type="ECO:0000256" key="3">
    <source>
        <dbReference type="ARBA" id="ARBA00029447"/>
    </source>
</evidence>
<dbReference type="InterPro" id="IPR004089">
    <property type="entry name" value="MCPsignal_dom"/>
</dbReference>
<dbReference type="GO" id="GO:0006935">
    <property type="term" value="P:chemotaxis"/>
    <property type="evidence" value="ECO:0007669"/>
    <property type="project" value="UniProtKB-ARBA"/>
</dbReference>
<proteinExistence type="inferred from homology"/>
<evidence type="ECO:0000256" key="1">
    <source>
        <dbReference type="ARBA" id="ARBA00004370"/>
    </source>
</evidence>
<evidence type="ECO:0000256" key="6">
    <source>
        <dbReference type="SAM" id="Phobius"/>
    </source>
</evidence>
<dbReference type="PROSITE" id="PS50885">
    <property type="entry name" value="HAMP"/>
    <property type="match status" value="1"/>
</dbReference>
<feature type="domain" description="HAMP" evidence="8">
    <location>
        <begin position="383"/>
        <end position="435"/>
    </location>
</feature>
<dbReference type="PANTHER" id="PTHR32089">
    <property type="entry name" value="METHYL-ACCEPTING CHEMOTAXIS PROTEIN MCPB"/>
    <property type="match status" value="1"/>
</dbReference>
<dbReference type="HOGENOM" id="CLU_000445_107_12_7"/>
<feature type="coiled-coil region" evidence="5">
    <location>
        <begin position="434"/>
        <end position="471"/>
    </location>
</feature>
<evidence type="ECO:0000256" key="5">
    <source>
        <dbReference type="SAM" id="Coils"/>
    </source>
</evidence>
<dbReference type="SUPFAM" id="SSF58104">
    <property type="entry name" value="Methyl-accepting chemotaxis protein (MCP) signaling domain"/>
    <property type="match status" value="1"/>
</dbReference>
<accession>I2Q002</accession>
<keyword evidence="6" id="KW-1133">Transmembrane helix</keyword>
<keyword evidence="6" id="KW-0472">Membrane</keyword>
<dbReference type="Gene3D" id="3.30.450.20">
    <property type="entry name" value="PAS domain"/>
    <property type="match status" value="2"/>
</dbReference>
<comment type="similarity">
    <text evidence="3">Belongs to the methyl-accepting chemotaxis (MCP) protein family.</text>
</comment>
<dbReference type="PROSITE" id="PS50111">
    <property type="entry name" value="CHEMOTAXIS_TRANSDUC_2"/>
    <property type="match status" value="1"/>
</dbReference>
<gene>
    <name evidence="9" type="ORF">DesU5LDRAFT_1417</name>
</gene>
<keyword evidence="6" id="KW-0812">Transmembrane</keyword>
<feature type="domain" description="Methyl-accepting transducer" evidence="7">
    <location>
        <begin position="483"/>
        <end position="719"/>
    </location>
</feature>
<evidence type="ECO:0000256" key="2">
    <source>
        <dbReference type="ARBA" id="ARBA00023224"/>
    </source>
</evidence>
<sequence length="762" mass="81685">MRLKSIQLKIALASGACLLACATILVVYGIISARNTQHLVANRVSILLEDQAKSKLGALAHVQAATIQGILQENLSTSRTLGTVFAVLRDNLKSVSNKEGITNPVRDILNDILLRVLQNNPTFLGTYTAWEANSLDDRDREFAGDTKNGYDITGRFLPYWNRDAQGQIARQALVNIETTEINASGVSTGTPYSGSREGREIVLDPFPYVVQGKEEWLTTMSAPINSNGKWYGMAGSDRRLDFMQSLAKDVNKSLYDGQGSVRIISNLGLIAASSAEVKELGQPARTVFTDDAAEVVRHVQQGATFVDVNQKTGMVRAYAPIQLGRTGKPWSVLLTVPTKVVMAEAQALEAELTARSRDSTIWQVGVGLGVSVLALAALWIVSSSIVRPIRLAADFADKVAAGDFSQTLAIDQPDETGILAHALRTMVGNLKTMIGQAEAKSHEAAAEADRAKAAVAEAEAAKAMAETAKAEGMLHAAQQLESIVEIITSASEQLSAQIEQSSHGADEQSHRMGDTAISMEEMNATVLEVAKNASNAAQTADQAKIKAVQGSIVVSQVVQGIEQIQHQSQKVKNDMNSLGKETEGIGKILNVISDIADQTNLLALNAAIEAARAGDAGRGFAVVADEVRKLAEKTMTATKEVGQAIRGIQDGTKKNIDNVERTGKNIEELTKFANDSGESLREIVNLSETTTDQVRAIATASEEQSSASEEINRNIEGVNRISMETADAMRQSAQAVTELANQAQVLKRIIDEMKSGDRTGAR</sequence>